<keyword evidence="3" id="KW-1185">Reference proteome</keyword>
<feature type="region of interest" description="Disordered" evidence="1">
    <location>
        <begin position="98"/>
        <end position="127"/>
    </location>
</feature>
<protein>
    <submittedName>
        <fullName evidence="2">Uncharacterized protein</fullName>
    </submittedName>
</protein>
<organism evidence="2 3">
    <name type="scientific">Clavelina lepadiformis</name>
    <name type="common">Light-bulb sea squirt</name>
    <name type="synonym">Ascidia lepadiformis</name>
    <dbReference type="NCBI Taxonomy" id="159417"/>
    <lineage>
        <taxon>Eukaryota</taxon>
        <taxon>Metazoa</taxon>
        <taxon>Chordata</taxon>
        <taxon>Tunicata</taxon>
        <taxon>Ascidiacea</taxon>
        <taxon>Aplousobranchia</taxon>
        <taxon>Clavelinidae</taxon>
        <taxon>Clavelina</taxon>
    </lineage>
</organism>
<proteinExistence type="predicted"/>
<reference evidence="2 3" key="1">
    <citation type="submission" date="2024-02" db="EMBL/GenBank/DDBJ databases">
        <authorList>
            <person name="Daric V."/>
            <person name="Darras S."/>
        </authorList>
    </citation>
    <scope>NUCLEOTIDE SEQUENCE [LARGE SCALE GENOMIC DNA]</scope>
</reference>
<dbReference type="Proteomes" id="UP001642483">
    <property type="component" value="Unassembled WGS sequence"/>
</dbReference>
<feature type="compositionally biased region" description="Basic and acidic residues" evidence="1">
    <location>
        <begin position="103"/>
        <end position="127"/>
    </location>
</feature>
<name>A0ABP0GY58_CLALP</name>
<accession>A0ABP0GY58</accession>
<gene>
    <name evidence="2" type="ORF">CVLEPA_LOCUS30016</name>
</gene>
<evidence type="ECO:0000313" key="3">
    <source>
        <dbReference type="Proteomes" id="UP001642483"/>
    </source>
</evidence>
<comment type="caution">
    <text evidence="2">The sequence shown here is derived from an EMBL/GenBank/DDBJ whole genome shotgun (WGS) entry which is preliminary data.</text>
</comment>
<evidence type="ECO:0000256" key="1">
    <source>
        <dbReference type="SAM" id="MobiDB-lite"/>
    </source>
</evidence>
<sequence>MRYNKAMSASGGGKNSIKEQTELQYTVVSIMGTTARQGIAVVEGCNTSEEPKLEANLKRAASYINEIVDECTAEEQKVQASENFYGYCKITTTPSKIGIVSDTKADGERSERKEGGDGRIKGNPERN</sequence>
<dbReference type="EMBL" id="CAWYQH010000163">
    <property type="protein sequence ID" value="CAK8696682.1"/>
    <property type="molecule type" value="Genomic_DNA"/>
</dbReference>
<evidence type="ECO:0000313" key="2">
    <source>
        <dbReference type="EMBL" id="CAK8696682.1"/>
    </source>
</evidence>